<proteinExistence type="predicted"/>
<gene>
    <name evidence="3" type="ORF">GIL414_LOCUS67812</name>
</gene>
<sequence>MGGHLCNVINPVTNTYYSNITKNNLECSFEGNEIGIFNVSMLVTEQYGRSLISPNLYRVSAAGDLYTFQSYAVISSVSPNTGSLHGGTTLTINGEDFCNNAQYPVVVNVGGQPCTVLNASLTTIQCQTPVAPVNIASQYHGK</sequence>
<dbReference type="InterPro" id="IPR002909">
    <property type="entry name" value="IPT_dom"/>
</dbReference>
<dbReference type="Pfam" id="PF01833">
    <property type="entry name" value="TIG"/>
    <property type="match status" value="1"/>
</dbReference>
<protein>
    <recommendedName>
        <fullName evidence="2">IPT/TIG domain-containing protein</fullName>
    </recommendedName>
</protein>
<comment type="caution">
    <text evidence="3">The sequence shown here is derived from an EMBL/GenBank/DDBJ whole genome shotgun (WGS) entry which is preliminary data.</text>
</comment>
<evidence type="ECO:0000313" key="4">
    <source>
        <dbReference type="Proteomes" id="UP000681720"/>
    </source>
</evidence>
<dbReference type="AlphaFoldDB" id="A0A8S3H6G3"/>
<name>A0A8S3H6G3_9BILA</name>
<dbReference type="PANTHER" id="PTHR46769">
    <property type="entry name" value="POLYCYSTIC KIDNEY AND HEPATIC DISEASE 1 (AUTOSOMAL RECESSIVE)-LIKE 1"/>
    <property type="match status" value="1"/>
</dbReference>
<dbReference type="Gene3D" id="2.60.40.10">
    <property type="entry name" value="Immunoglobulins"/>
    <property type="match status" value="1"/>
</dbReference>
<evidence type="ECO:0000256" key="1">
    <source>
        <dbReference type="ARBA" id="ARBA00022729"/>
    </source>
</evidence>
<dbReference type="SUPFAM" id="SSF81296">
    <property type="entry name" value="E set domains"/>
    <property type="match status" value="1"/>
</dbReference>
<evidence type="ECO:0000259" key="2">
    <source>
        <dbReference type="Pfam" id="PF01833"/>
    </source>
</evidence>
<feature type="domain" description="IPT/TIG" evidence="2">
    <location>
        <begin position="73"/>
        <end position="132"/>
    </location>
</feature>
<keyword evidence="1" id="KW-0732">Signal</keyword>
<accession>A0A8S3H6G3</accession>
<dbReference type="PANTHER" id="PTHR46769:SF2">
    <property type="entry name" value="FIBROCYSTIN-L ISOFORM 2 PRECURSOR-RELATED"/>
    <property type="match status" value="1"/>
</dbReference>
<dbReference type="EMBL" id="CAJOBJ010326724">
    <property type="protein sequence ID" value="CAF5176353.1"/>
    <property type="molecule type" value="Genomic_DNA"/>
</dbReference>
<organism evidence="3 4">
    <name type="scientific">Rotaria magnacalcarata</name>
    <dbReference type="NCBI Taxonomy" id="392030"/>
    <lineage>
        <taxon>Eukaryota</taxon>
        <taxon>Metazoa</taxon>
        <taxon>Spiralia</taxon>
        <taxon>Gnathifera</taxon>
        <taxon>Rotifera</taxon>
        <taxon>Eurotatoria</taxon>
        <taxon>Bdelloidea</taxon>
        <taxon>Philodinida</taxon>
        <taxon>Philodinidae</taxon>
        <taxon>Rotaria</taxon>
    </lineage>
</organism>
<dbReference type="CDD" id="cd00603">
    <property type="entry name" value="IPT_PCSR"/>
    <property type="match status" value="1"/>
</dbReference>
<dbReference type="InterPro" id="IPR014756">
    <property type="entry name" value="Ig_E-set"/>
</dbReference>
<dbReference type="InterPro" id="IPR013783">
    <property type="entry name" value="Ig-like_fold"/>
</dbReference>
<evidence type="ECO:0000313" key="3">
    <source>
        <dbReference type="EMBL" id="CAF5176353.1"/>
    </source>
</evidence>
<dbReference type="Proteomes" id="UP000681720">
    <property type="component" value="Unassembled WGS sequence"/>
</dbReference>
<dbReference type="InterPro" id="IPR052387">
    <property type="entry name" value="Fibrocystin"/>
</dbReference>
<reference evidence="3" key="1">
    <citation type="submission" date="2021-02" db="EMBL/GenBank/DDBJ databases">
        <authorList>
            <person name="Nowell W R."/>
        </authorList>
    </citation>
    <scope>NUCLEOTIDE SEQUENCE</scope>
</reference>